<reference evidence="2" key="2">
    <citation type="journal article" date="2021" name="PeerJ">
        <title>Extensive microbial diversity within the chicken gut microbiome revealed by metagenomics and culture.</title>
        <authorList>
            <person name="Gilroy R."/>
            <person name="Ravi A."/>
            <person name="Getino M."/>
            <person name="Pursley I."/>
            <person name="Horton D.L."/>
            <person name="Alikhan N.F."/>
            <person name="Baker D."/>
            <person name="Gharbi K."/>
            <person name="Hall N."/>
            <person name="Watson M."/>
            <person name="Adriaenssens E.M."/>
            <person name="Foster-Nyarko E."/>
            <person name="Jarju S."/>
            <person name="Secka A."/>
            <person name="Antonio M."/>
            <person name="Oren A."/>
            <person name="Chaudhuri R.R."/>
            <person name="La Ragione R."/>
            <person name="Hildebrand F."/>
            <person name="Pallen M.J."/>
        </authorList>
    </citation>
    <scope>NUCLEOTIDE SEQUENCE</scope>
    <source>
        <strain evidence="2">D3-1215</strain>
    </source>
</reference>
<reference evidence="2" key="1">
    <citation type="submission" date="2020-10" db="EMBL/GenBank/DDBJ databases">
        <authorList>
            <person name="Gilroy R."/>
        </authorList>
    </citation>
    <scope>NUCLEOTIDE SEQUENCE</scope>
    <source>
        <strain evidence="2">D3-1215</strain>
    </source>
</reference>
<proteinExistence type="predicted"/>
<dbReference type="EMBL" id="JADIMR010000055">
    <property type="protein sequence ID" value="MBO8446890.1"/>
    <property type="molecule type" value="Genomic_DNA"/>
</dbReference>
<organism evidence="2 3">
    <name type="scientific">Candidatus Enterocola intestinipullorum</name>
    <dbReference type="NCBI Taxonomy" id="2840783"/>
    <lineage>
        <taxon>Bacteria</taxon>
        <taxon>Pseudomonadati</taxon>
        <taxon>Bacteroidota</taxon>
        <taxon>Bacteroidia</taxon>
        <taxon>Bacteroidales</taxon>
        <taxon>Candidatus Enterocola</taxon>
    </lineage>
</organism>
<evidence type="ECO:0000313" key="2">
    <source>
        <dbReference type="EMBL" id="MBO8446890.1"/>
    </source>
</evidence>
<feature type="chain" id="PRO_5038440431" description="Lipoprotein" evidence="1">
    <location>
        <begin position="29"/>
        <end position="161"/>
    </location>
</feature>
<comment type="caution">
    <text evidence="2">The sequence shown here is derived from an EMBL/GenBank/DDBJ whole genome shotgun (WGS) entry which is preliminary data.</text>
</comment>
<keyword evidence="1" id="KW-0732">Signal</keyword>
<name>A0A9D9EHD3_9BACT</name>
<feature type="signal peptide" evidence="1">
    <location>
        <begin position="1"/>
        <end position="28"/>
    </location>
</feature>
<sequence length="161" mass="17894">MKKIGIVLCFSALLAGLFACKSVSTSTAAYYASEPECLGIERDGSQTLRVAATGRNKSDAVEQAKKDAVWAVLFKGIRSGNGGCNAKPLITEVNAGEKYQYYFNTFFKDNGEYKNYISMEDTRTNTTTAVTRDVQEKWYVTVRVLRPELQQKLIQDGILKP</sequence>
<evidence type="ECO:0000256" key="1">
    <source>
        <dbReference type="SAM" id="SignalP"/>
    </source>
</evidence>
<protein>
    <recommendedName>
        <fullName evidence="4">Lipoprotein</fullName>
    </recommendedName>
</protein>
<accession>A0A9D9EHD3</accession>
<dbReference type="Proteomes" id="UP000823637">
    <property type="component" value="Unassembled WGS sequence"/>
</dbReference>
<evidence type="ECO:0000313" key="3">
    <source>
        <dbReference type="Proteomes" id="UP000823637"/>
    </source>
</evidence>
<dbReference type="AlphaFoldDB" id="A0A9D9EHD3"/>
<gene>
    <name evidence="2" type="ORF">IAC32_03995</name>
</gene>
<evidence type="ECO:0008006" key="4">
    <source>
        <dbReference type="Google" id="ProtNLM"/>
    </source>
</evidence>
<dbReference type="PROSITE" id="PS51257">
    <property type="entry name" value="PROKAR_LIPOPROTEIN"/>
    <property type="match status" value="1"/>
</dbReference>